<sequence length="205" mass="23472">MVHWILVGVSAVVLTVAVFGAPQLPDSQQNQGPTVGFRSGKPTIYRSKSQNETRDLFAYPEEQFSNNHNQDAKNRTPVYIPNWCQKNEILYPSDEGNDWVCDCKPTFVYHPPSRQCYQLFTKAFCEDGYMVTLPNPDSKQPKCVFNPCYKRNVNLVLFNNECVELNAYYVKCSIDKLRLIVAVQENNMLGCVHISVNPYNKIDSF</sequence>
<evidence type="ECO:0000259" key="2">
    <source>
        <dbReference type="Pfam" id="PF16033"/>
    </source>
</evidence>
<feature type="chain" id="PRO_5046057489" description="DUF4789 domain-containing protein" evidence="1">
    <location>
        <begin position="21"/>
        <end position="205"/>
    </location>
</feature>
<organism evidence="3 4">
    <name type="scientific">Aedes albopictus</name>
    <name type="common">Asian tiger mosquito</name>
    <name type="synonym">Stegomyia albopicta</name>
    <dbReference type="NCBI Taxonomy" id="7160"/>
    <lineage>
        <taxon>Eukaryota</taxon>
        <taxon>Metazoa</taxon>
        <taxon>Ecdysozoa</taxon>
        <taxon>Arthropoda</taxon>
        <taxon>Hexapoda</taxon>
        <taxon>Insecta</taxon>
        <taxon>Pterygota</taxon>
        <taxon>Neoptera</taxon>
        <taxon>Endopterygota</taxon>
        <taxon>Diptera</taxon>
        <taxon>Nematocera</taxon>
        <taxon>Culicoidea</taxon>
        <taxon>Culicidae</taxon>
        <taxon>Culicinae</taxon>
        <taxon>Aedini</taxon>
        <taxon>Aedes</taxon>
        <taxon>Stegomyia</taxon>
    </lineage>
</organism>
<keyword evidence="4" id="KW-1185">Reference proteome</keyword>
<dbReference type="Pfam" id="PF16033">
    <property type="entry name" value="DUF4789"/>
    <property type="match status" value="1"/>
</dbReference>
<dbReference type="GeneID" id="109402412"/>
<reference evidence="4" key="1">
    <citation type="journal article" date="2015" name="Proc. Natl. Acad. Sci. U.S.A.">
        <title>Genome sequence of the Asian Tiger mosquito, Aedes albopictus, reveals insights into its biology, genetics, and evolution.</title>
        <authorList>
            <person name="Chen X.G."/>
            <person name="Jiang X."/>
            <person name="Gu J."/>
            <person name="Xu M."/>
            <person name="Wu Y."/>
            <person name="Deng Y."/>
            <person name="Zhang C."/>
            <person name="Bonizzoni M."/>
            <person name="Dermauw W."/>
            <person name="Vontas J."/>
            <person name="Armbruster P."/>
            <person name="Huang X."/>
            <person name="Yang Y."/>
            <person name="Zhang H."/>
            <person name="He W."/>
            <person name="Peng H."/>
            <person name="Liu Y."/>
            <person name="Wu K."/>
            <person name="Chen J."/>
            <person name="Lirakis M."/>
            <person name="Topalis P."/>
            <person name="Van Leeuwen T."/>
            <person name="Hall A.B."/>
            <person name="Jiang X."/>
            <person name="Thorpe C."/>
            <person name="Mueller R.L."/>
            <person name="Sun C."/>
            <person name="Waterhouse R.M."/>
            <person name="Yan G."/>
            <person name="Tu Z.J."/>
            <person name="Fang X."/>
            <person name="James A.A."/>
        </authorList>
    </citation>
    <scope>NUCLEOTIDE SEQUENCE [LARGE SCALE GENOMIC DNA]</scope>
    <source>
        <strain evidence="4">Foshan</strain>
    </source>
</reference>
<dbReference type="Proteomes" id="UP000069940">
    <property type="component" value="Unassembled WGS sequence"/>
</dbReference>
<evidence type="ECO:0000256" key="1">
    <source>
        <dbReference type="SAM" id="SignalP"/>
    </source>
</evidence>
<feature type="domain" description="DUF4789" evidence="2">
    <location>
        <begin position="84"/>
        <end position="152"/>
    </location>
</feature>
<dbReference type="PANTHER" id="PTHR21177:SF4">
    <property type="entry name" value="IP06524P"/>
    <property type="match status" value="1"/>
</dbReference>
<proteinExistence type="predicted"/>
<dbReference type="RefSeq" id="XP_019530630.2">
    <property type="nucleotide sequence ID" value="XM_019675085.3"/>
</dbReference>
<keyword evidence="1" id="KW-0732">Signal</keyword>
<evidence type="ECO:0000313" key="4">
    <source>
        <dbReference type="Proteomes" id="UP000069940"/>
    </source>
</evidence>
<dbReference type="InterPro" id="IPR031993">
    <property type="entry name" value="DUF4789"/>
</dbReference>
<accession>A0ABM1Z9A7</accession>
<dbReference type="EnsemblMetazoa" id="AALFPA23_016304.R23755">
    <property type="protein sequence ID" value="AALFPA23_016304.P23755"/>
    <property type="gene ID" value="AALFPA23_016304"/>
</dbReference>
<feature type="signal peptide" evidence="1">
    <location>
        <begin position="1"/>
        <end position="20"/>
    </location>
</feature>
<protein>
    <recommendedName>
        <fullName evidence="2">DUF4789 domain-containing protein</fullName>
    </recommendedName>
</protein>
<dbReference type="PANTHER" id="PTHR21177">
    <property type="entry name" value="IP06524P-RELATED"/>
    <property type="match status" value="1"/>
</dbReference>
<reference evidence="3" key="2">
    <citation type="submission" date="2025-05" db="UniProtKB">
        <authorList>
            <consortium name="EnsemblMetazoa"/>
        </authorList>
    </citation>
    <scope>IDENTIFICATION</scope>
    <source>
        <strain evidence="3">Foshan</strain>
    </source>
</reference>
<evidence type="ECO:0000313" key="3">
    <source>
        <dbReference type="EnsemblMetazoa" id="AALFPA23_016304.P23755"/>
    </source>
</evidence>
<name>A0ABM1Z9A7_AEDAL</name>